<protein>
    <submittedName>
        <fullName evidence="4">Peptidase S9 prolyl oligopeptidase active site domain protein</fullName>
    </submittedName>
</protein>
<dbReference type="eggNOG" id="COG1506">
    <property type="taxonomic scope" value="Bacteria"/>
</dbReference>
<dbReference type="InterPro" id="IPR029058">
    <property type="entry name" value="AB_hydrolase_fold"/>
</dbReference>
<dbReference type="EMBL" id="CP000961">
    <property type="protein sequence ID" value="ACA84826.1"/>
    <property type="molecule type" value="Genomic_DNA"/>
</dbReference>
<evidence type="ECO:0000259" key="3">
    <source>
        <dbReference type="Pfam" id="PF00326"/>
    </source>
</evidence>
<dbReference type="Gene3D" id="3.40.50.1820">
    <property type="entry name" value="alpha/beta hydrolase"/>
    <property type="match status" value="1"/>
</dbReference>
<keyword evidence="1" id="KW-0378">Hydrolase</keyword>
<dbReference type="GO" id="GO:0006508">
    <property type="term" value="P:proteolysis"/>
    <property type="evidence" value="ECO:0007669"/>
    <property type="project" value="InterPro"/>
</dbReference>
<evidence type="ECO:0000313" key="5">
    <source>
        <dbReference type="Proteomes" id="UP000002168"/>
    </source>
</evidence>
<dbReference type="Proteomes" id="UP000002168">
    <property type="component" value="Chromosome"/>
</dbReference>
<dbReference type="AlphaFoldDB" id="B1KR09"/>
<dbReference type="PANTHER" id="PTHR42776">
    <property type="entry name" value="SERINE PEPTIDASE S9 FAMILY MEMBER"/>
    <property type="match status" value="1"/>
</dbReference>
<evidence type="ECO:0000313" key="4">
    <source>
        <dbReference type="EMBL" id="ACA84826.1"/>
    </source>
</evidence>
<feature type="signal peptide" evidence="2">
    <location>
        <begin position="1"/>
        <end position="19"/>
    </location>
</feature>
<dbReference type="InterPro" id="IPR001375">
    <property type="entry name" value="Peptidase_S9_cat"/>
</dbReference>
<dbReference type="RefSeq" id="WP_012323174.1">
    <property type="nucleotide sequence ID" value="NC_010506.1"/>
</dbReference>
<proteinExistence type="predicted"/>
<evidence type="ECO:0000256" key="1">
    <source>
        <dbReference type="ARBA" id="ARBA00022801"/>
    </source>
</evidence>
<reference evidence="4 5" key="1">
    <citation type="submission" date="2008-02" db="EMBL/GenBank/DDBJ databases">
        <title>Complete sequence of Shewanella woodyi ATCC 51908.</title>
        <authorList>
            <consortium name="US DOE Joint Genome Institute"/>
            <person name="Copeland A."/>
            <person name="Lucas S."/>
            <person name="Lapidus A."/>
            <person name="Glavina del Rio T."/>
            <person name="Dalin E."/>
            <person name="Tice H."/>
            <person name="Bruce D."/>
            <person name="Goodwin L."/>
            <person name="Pitluck S."/>
            <person name="Sims D."/>
            <person name="Brettin T."/>
            <person name="Detter J.C."/>
            <person name="Han C."/>
            <person name="Kuske C.R."/>
            <person name="Schmutz J."/>
            <person name="Larimer F."/>
            <person name="Land M."/>
            <person name="Hauser L."/>
            <person name="Kyrpides N."/>
            <person name="Lykidis A."/>
            <person name="Zhao J.-S."/>
            <person name="Richardson P."/>
        </authorList>
    </citation>
    <scope>NUCLEOTIDE SEQUENCE [LARGE SCALE GENOMIC DNA]</scope>
    <source>
        <strain evidence="5">ATCC 51908 / MS32</strain>
    </source>
</reference>
<accession>B1KR09</accession>
<feature type="chain" id="PRO_5002766975" evidence="2">
    <location>
        <begin position="20"/>
        <end position="634"/>
    </location>
</feature>
<dbReference type="PANTHER" id="PTHR42776:SF27">
    <property type="entry name" value="DIPEPTIDYL PEPTIDASE FAMILY MEMBER 6"/>
    <property type="match status" value="1"/>
</dbReference>
<dbReference type="Pfam" id="PF00326">
    <property type="entry name" value="Peptidase_S9"/>
    <property type="match status" value="1"/>
</dbReference>
<dbReference type="SUPFAM" id="SSF53474">
    <property type="entry name" value="alpha/beta-Hydrolases"/>
    <property type="match status" value="1"/>
</dbReference>
<gene>
    <name evidence="4" type="ordered locus">Swoo_0529</name>
</gene>
<evidence type="ECO:0000256" key="2">
    <source>
        <dbReference type="SAM" id="SignalP"/>
    </source>
</evidence>
<keyword evidence="2" id="KW-0732">Signal</keyword>
<keyword evidence="5" id="KW-1185">Reference proteome</keyword>
<dbReference type="HOGENOM" id="CLU_008615_3_1_6"/>
<name>B1KR09_SHEWM</name>
<dbReference type="SUPFAM" id="SSF82171">
    <property type="entry name" value="DPP6 N-terminal domain-like"/>
    <property type="match status" value="1"/>
</dbReference>
<feature type="domain" description="Peptidase S9 prolyl oligopeptidase catalytic" evidence="3">
    <location>
        <begin position="429"/>
        <end position="634"/>
    </location>
</feature>
<dbReference type="STRING" id="392500.Swoo_0529"/>
<dbReference type="GO" id="GO:0004252">
    <property type="term" value="F:serine-type endopeptidase activity"/>
    <property type="evidence" value="ECO:0007669"/>
    <property type="project" value="TreeGrafter"/>
</dbReference>
<sequence length="634" mass="72695" precursor="true">MSRIFIALLLILSSAAVHAEQLPVEAFGLLPQSEQVKLSPDGDKLSFIIHNQGNTYIGVKDFKADATKYVVSTDNQEFKIGWYRWANNELLLVSADYPVKQRGIKYTETRLLKVHADGSGKLKTVMKPKKRELNPQFQNGIIDLLPDEPDYILMGLALKVANRPDVYKINLNSERKRKLLQRSRSDIHSWLTDQQHRVRLGYGRDETKIFYRLYDLATDEWRNIWEYEIFDAPDITPLGFGLNPSELYIRAIHNDRYAIFKVDVTDKKLTKTLVYADEHYDIEGSLIYSRKTKDVIGVYHGEANNAKVYFDPAYERFQKSLNKAIPDAYNNIVSVSDDENMYVLYTSNPQTPGAYYLGDRKAKTLEFIIDEYPFLLQKNLSDKRKVSYQARDGLSIEAYVTPPYEGVESKKAALVIPHGGPMVRNYGGFDWFSQFFASRGYTVIEPNFRGSSGYGFEFEMASIQKWGGAMQDDLADAAKWLTKNYPVDKNKVCILGASYGGYAAMMAAVKQQDVFRCAASFAGVSDLEYIVRKAKRFTNYKVVKKQIGDDSDMLEQKSPVNFAKEINIPLLLIHGDKDRVVDVYHSREMFEELEDLGKVVEYIELENGNHYLEIEKNRLKTLNAFDKFLTQHLN</sequence>
<dbReference type="KEGG" id="swd:Swoo_0529"/>
<organism evidence="4 5">
    <name type="scientific">Shewanella woodyi (strain ATCC 51908 / MS32)</name>
    <dbReference type="NCBI Taxonomy" id="392500"/>
    <lineage>
        <taxon>Bacteria</taxon>
        <taxon>Pseudomonadati</taxon>
        <taxon>Pseudomonadota</taxon>
        <taxon>Gammaproteobacteria</taxon>
        <taxon>Alteromonadales</taxon>
        <taxon>Shewanellaceae</taxon>
        <taxon>Shewanella</taxon>
    </lineage>
</organism>